<dbReference type="Pfam" id="PF13561">
    <property type="entry name" value="adh_short_C2"/>
    <property type="match status" value="1"/>
</dbReference>
<dbReference type="InterPro" id="IPR036291">
    <property type="entry name" value="NAD(P)-bd_dom_sf"/>
</dbReference>
<reference evidence="3" key="2">
    <citation type="submission" date="2020-10" db="EMBL/GenBank/DDBJ databases">
        <title>Mucilaginibacter sp. nov., isolated from soil.</title>
        <authorList>
            <person name="Jeon C.O."/>
        </authorList>
    </citation>
    <scope>NUCLEOTIDE SEQUENCE</scope>
    <source>
        <strain evidence="3">R11</strain>
    </source>
</reference>
<dbReference type="InterPro" id="IPR051122">
    <property type="entry name" value="SDR_DHRS6-like"/>
</dbReference>
<keyword evidence="2" id="KW-0560">Oxidoreductase</keyword>
<comment type="similarity">
    <text evidence="1">Belongs to the short-chain dehydrogenases/reductases (SDR) family.</text>
</comment>
<dbReference type="EMBL" id="WWEO01000040">
    <property type="protein sequence ID" value="NCD68930.1"/>
    <property type="molecule type" value="Genomic_DNA"/>
</dbReference>
<protein>
    <submittedName>
        <fullName evidence="3">Short chain dehydrogenase</fullName>
    </submittedName>
</protein>
<dbReference type="CDD" id="cd11731">
    <property type="entry name" value="Lin1944_like_SDR_c"/>
    <property type="match status" value="1"/>
</dbReference>
<dbReference type="Gene3D" id="3.40.50.720">
    <property type="entry name" value="NAD(P)-binding Rossmann-like Domain"/>
    <property type="match status" value="1"/>
</dbReference>
<dbReference type="Proteomes" id="UP000638732">
    <property type="component" value="Unassembled WGS sequence"/>
</dbReference>
<dbReference type="PRINTS" id="PR00081">
    <property type="entry name" value="GDHRDH"/>
</dbReference>
<evidence type="ECO:0000313" key="4">
    <source>
        <dbReference type="Proteomes" id="UP000638732"/>
    </source>
</evidence>
<dbReference type="RefSeq" id="WP_166584915.1">
    <property type="nucleotide sequence ID" value="NZ_WWEO01000040.1"/>
</dbReference>
<evidence type="ECO:0000256" key="1">
    <source>
        <dbReference type="ARBA" id="ARBA00006484"/>
    </source>
</evidence>
<gene>
    <name evidence="3" type="ORF">GSY63_06155</name>
</gene>
<evidence type="ECO:0000313" key="3">
    <source>
        <dbReference type="EMBL" id="NCD68930.1"/>
    </source>
</evidence>
<reference evidence="3" key="1">
    <citation type="submission" date="2020-01" db="EMBL/GenBank/DDBJ databases">
        <authorList>
            <person name="Seo Y.L."/>
        </authorList>
    </citation>
    <scope>NUCLEOTIDE SEQUENCE</scope>
    <source>
        <strain evidence="3">R11</strain>
    </source>
</reference>
<dbReference type="AlphaFoldDB" id="A0A965ZDX0"/>
<dbReference type="SUPFAM" id="SSF51735">
    <property type="entry name" value="NAD(P)-binding Rossmann-fold domains"/>
    <property type="match status" value="1"/>
</dbReference>
<dbReference type="NCBIfam" id="NF005754">
    <property type="entry name" value="PRK07578.1"/>
    <property type="match status" value="1"/>
</dbReference>
<comment type="caution">
    <text evidence="3">The sequence shown here is derived from an EMBL/GenBank/DDBJ whole genome shotgun (WGS) entry which is preliminary data.</text>
</comment>
<sequence>MKIVIVGASGTIGKKVAEALREKHEVVTAGRSSGDVRLDISSVASIESFYKELGKFDAVVSIAGEAHMAPIKDIKDVDFRKGIDNKLMGQVNLVLVGQHYINPTGSFTLTSGTLSGDPIKMGVNLSTVNGAINSFVIGAAVDLENGIRINAVSPGVVEDSPEYFDAFPGHIPVAMDKVVAAYVKSVLGAGTGQVIAVH</sequence>
<dbReference type="InterPro" id="IPR002347">
    <property type="entry name" value="SDR_fam"/>
</dbReference>
<keyword evidence="4" id="KW-1185">Reference proteome</keyword>
<dbReference type="PANTHER" id="PTHR43477">
    <property type="entry name" value="DIHYDROANTICAPSIN 7-DEHYDROGENASE"/>
    <property type="match status" value="1"/>
</dbReference>
<name>A0A965ZDX0_9SPHI</name>
<evidence type="ECO:0000256" key="2">
    <source>
        <dbReference type="ARBA" id="ARBA00023002"/>
    </source>
</evidence>
<accession>A0A965ZDX0</accession>
<dbReference type="PANTHER" id="PTHR43477:SF1">
    <property type="entry name" value="DIHYDROANTICAPSIN 7-DEHYDROGENASE"/>
    <property type="match status" value="1"/>
</dbReference>
<organism evidence="3 4">
    <name type="scientific">Mucilaginibacter agri</name>
    <dbReference type="NCBI Taxonomy" id="2695265"/>
    <lineage>
        <taxon>Bacteria</taxon>
        <taxon>Pseudomonadati</taxon>
        <taxon>Bacteroidota</taxon>
        <taxon>Sphingobacteriia</taxon>
        <taxon>Sphingobacteriales</taxon>
        <taxon>Sphingobacteriaceae</taxon>
        <taxon>Mucilaginibacter</taxon>
    </lineage>
</organism>
<proteinExistence type="inferred from homology"/>
<dbReference type="GO" id="GO:0016491">
    <property type="term" value="F:oxidoreductase activity"/>
    <property type="evidence" value="ECO:0007669"/>
    <property type="project" value="UniProtKB-KW"/>
</dbReference>